<dbReference type="VEuPathDB" id="VectorBase:HLOH_045672"/>
<organism evidence="1 2">
    <name type="scientific">Haemaphysalis longicornis</name>
    <name type="common">Bush tick</name>
    <dbReference type="NCBI Taxonomy" id="44386"/>
    <lineage>
        <taxon>Eukaryota</taxon>
        <taxon>Metazoa</taxon>
        <taxon>Ecdysozoa</taxon>
        <taxon>Arthropoda</taxon>
        <taxon>Chelicerata</taxon>
        <taxon>Arachnida</taxon>
        <taxon>Acari</taxon>
        <taxon>Parasitiformes</taxon>
        <taxon>Ixodida</taxon>
        <taxon>Ixodoidea</taxon>
        <taxon>Ixodidae</taxon>
        <taxon>Haemaphysalinae</taxon>
        <taxon>Haemaphysalis</taxon>
    </lineage>
</organism>
<evidence type="ECO:0000313" key="1">
    <source>
        <dbReference type="EMBL" id="KAH9359498.1"/>
    </source>
</evidence>
<evidence type="ECO:0000313" key="2">
    <source>
        <dbReference type="Proteomes" id="UP000821853"/>
    </source>
</evidence>
<dbReference type="EMBL" id="JABSTR010000001">
    <property type="protein sequence ID" value="KAH9359498.1"/>
    <property type="molecule type" value="Genomic_DNA"/>
</dbReference>
<name>A0A9J6F969_HAELO</name>
<comment type="caution">
    <text evidence="1">The sequence shown here is derived from an EMBL/GenBank/DDBJ whole genome shotgun (WGS) entry which is preliminary data.</text>
</comment>
<sequence>MGDVTADNDEIMESFDVKSLFTTISVDLTVELPDGQQHTGYGPGFFPSRWMSMHRTPERIRELCFCSYFSMCLEKAPNGWKIVGDCYSTFAFPTNVPQNVGAVESSRYFIRAS</sequence>
<dbReference type="Proteomes" id="UP000821853">
    <property type="component" value="Chromosome 1"/>
</dbReference>
<keyword evidence="2" id="KW-1185">Reference proteome</keyword>
<protein>
    <submittedName>
        <fullName evidence="1">Uncharacterized protein</fullName>
    </submittedName>
</protein>
<gene>
    <name evidence="1" type="ORF">HPB48_000135</name>
</gene>
<accession>A0A9J6F969</accession>
<proteinExistence type="predicted"/>
<dbReference type="AlphaFoldDB" id="A0A9J6F969"/>
<reference evidence="1 2" key="1">
    <citation type="journal article" date="2020" name="Cell">
        <title>Large-Scale Comparative Analyses of Tick Genomes Elucidate Their Genetic Diversity and Vector Capacities.</title>
        <authorList>
            <consortium name="Tick Genome and Microbiome Consortium (TIGMIC)"/>
            <person name="Jia N."/>
            <person name="Wang J."/>
            <person name="Shi W."/>
            <person name="Du L."/>
            <person name="Sun Y."/>
            <person name="Zhan W."/>
            <person name="Jiang J.F."/>
            <person name="Wang Q."/>
            <person name="Zhang B."/>
            <person name="Ji P."/>
            <person name="Bell-Sakyi L."/>
            <person name="Cui X.M."/>
            <person name="Yuan T.T."/>
            <person name="Jiang B.G."/>
            <person name="Yang W.F."/>
            <person name="Lam T.T."/>
            <person name="Chang Q.C."/>
            <person name="Ding S.J."/>
            <person name="Wang X.J."/>
            <person name="Zhu J.G."/>
            <person name="Ruan X.D."/>
            <person name="Zhao L."/>
            <person name="Wei J.T."/>
            <person name="Ye R.Z."/>
            <person name="Que T.C."/>
            <person name="Du C.H."/>
            <person name="Zhou Y.H."/>
            <person name="Cheng J.X."/>
            <person name="Dai P.F."/>
            <person name="Guo W.B."/>
            <person name="Han X.H."/>
            <person name="Huang E.J."/>
            <person name="Li L.F."/>
            <person name="Wei W."/>
            <person name="Gao Y.C."/>
            <person name="Liu J.Z."/>
            <person name="Shao H.Z."/>
            <person name="Wang X."/>
            <person name="Wang C.C."/>
            <person name="Yang T.C."/>
            <person name="Huo Q.B."/>
            <person name="Li W."/>
            <person name="Chen H.Y."/>
            <person name="Chen S.E."/>
            <person name="Zhou L.G."/>
            <person name="Ni X.B."/>
            <person name="Tian J.H."/>
            <person name="Sheng Y."/>
            <person name="Liu T."/>
            <person name="Pan Y.S."/>
            <person name="Xia L.Y."/>
            <person name="Li J."/>
            <person name="Zhao F."/>
            <person name="Cao W.C."/>
        </authorList>
    </citation>
    <scope>NUCLEOTIDE SEQUENCE [LARGE SCALE GENOMIC DNA]</scope>
    <source>
        <strain evidence="1">HaeL-2018</strain>
    </source>
</reference>